<dbReference type="PROSITE" id="PS00518">
    <property type="entry name" value="ZF_RING_1"/>
    <property type="match status" value="1"/>
</dbReference>
<dbReference type="InterPro" id="IPR052667">
    <property type="entry name" value="E3_ubiquitin-ligase_RING"/>
</dbReference>
<dbReference type="RefSeq" id="XP_053587889.1">
    <property type="nucleotide sequence ID" value="XM_053728312.1"/>
</dbReference>
<dbReference type="PANTHER" id="PTHR47156:SF10">
    <property type="entry name" value="E3 UBIQUITIN-PROTEIN LIGASE TRIM-21-RELATED"/>
    <property type="match status" value="1"/>
</dbReference>
<evidence type="ECO:0000259" key="5">
    <source>
        <dbReference type="PROSITE" id="PS50089"/>
    </source>
</evidence>
<evidence type="ECO:0000256" key="4">
    <source>
        <dbReference type="PROSITE-ProRule" id="PRU00175"/>
    </source>
</evidence>
<evidence type="ECO:0000256" key="2">
    <source>
        <dbReference type="ARBA" id="ARBA00022771"/>
    </source>
</evidence>
<organism evidence="6 7">
    <name type="scientific">Caenorhabditis remanei</name>
    <name type="common">Caenorhabditis vulgaris</name>
    <dbReference type="NCBI Taxonomy" id="31234"/>
    <lineage>
        <taxon>Eukaryota</taxon>
        <taxon>Metazoa</taxon>
        <taxon>Ecdysozoa</taxon>
        <taxon>Nematoda</taxon>
        <taxon>Chromadorea</taxon>
        <taxon>Rhabditida</taxon>
        <taxon>Rhabditina</taxon>
        <taxon>Rhabditomorpha</taxon>
        <taxon>Rhabditoidea</taxon>
        <taxon>Rhabditidae</taxon>
        <taxon>Peloderinae</taxon>
        <taxon>Caenorhabditis</taxon>
    </lineage>
</organism>
<evidence type="ECO:0000256" key="1">
    <source>
        <dbReference type="ARBA" id="ARBA00022723"/>
    </source>
</evidence>
<keyword evidence="3" id="KW-0862">Zinc</keyword>
<dbReference type="KEGG" id="crq:GCK72_011242"/>
<sequence length="158" mass="18343">MGKFKWFSNFTKNCSVVDILENTEATDDESVPEQVEIFVQNNFEPRQTTPPDLITLVMAIWNTILLTKCLTSISKIWLQKDYNQLYDARGSQCGFCLIDYSESPESRNPRILTRCGHSLCGNCVQKHMGFYYHYIFCPFCDTVSIEIPKNYLLLEMIK</sequence>
<dbReference type="Proteomes" id="UP000483820">
    <property type="component" value="Chromosome III"/>
</dbReference>
<dbReference type="SMART" id="SM00184">
    <property type="entry name" value="RING"/>
    <property type="match status" value="1"/>
</dbReference>
<evidence type="ECO:0000313" key="7">
    <source>
        <dbReference type="Proteomes" id="UP000483820"/>
    </source>
</evidence>
<reference evidence="6 7" key="1">
    <citation type="submission" date="2019-12" db="EMBL/GenBank/DDBJ databases">
        <title>Chromosome-level assembly of the Caenorhabditis remanei genome.</title>
        <authorList>
            <person name="Teterina A.A."/>
            <person name="Willis J.H."/>
            <person name="Phillips P.C."/>
        </authorList>
    </citation>
    <scope>NUCLEOTIDE SEQUENCE [LARGE SCALE GENOMIC DNA]</scope>
    <source>
        <strain evidence="6 7">PX506</strain>
        <tissue evidence="6">Whole organism</tissue>
    </source>
</reference>
<dbReference type="PROSITE" id="PS50089">
    <property type="entry name" value="ZF_RING_2"/>
    <property type="match status" value="1"/>
</dbReference>
<gene>
    <name evidence="6" type="ORF">GCK72_011242</name>
</gene>
<evidence type="ECO:0000256" key="3">
    <source>
        <dbReference type="ARBA" id="ARBA00022833"/>
    </source>
</evidence>
<dbReference type="PANTHER" id="PTHR47156">
    <property type="entry name" value="PROTEIN CBG20824"/>
    <property type="match status" value="1"/>
</dbReference>
<protein>
    <recommendedName>
        <fullName evidence="5">RING-type domain-containing protein</fullName>
    </recommendedName>
</protein>
<dbReference type="Pfam" id="PF14634">
    <property type="entry name" value="zf-RING_5"/>
    <property type="match status" value="1"/>
</dbReference>
<dbReference type="AlphaFoldDB" id="A0A6A5H710"/>
<dbReference type="Gene3D" id="3.30.40.10">
    <property type="entry name" value="Zinc/RING finger domain, C3HC4 (zinc finger)"/>
    <property type="match status" value="1"/>
</dbReference>
<keyword evidence="1" id="KW-0479">Metal-binding</keyword>
<dbReference type="GeneID" id="78775139"/>
<dbReference type="InterPro" id="IPR013083">
    <property type="entry name" value="Znf_RING/FYVE/PHD"/>
</dbReference>
<evidence type="ECO:0000313" key="6">
    <source>
        <dbReference type="EMBL" id="KAF1762977.1"/>
    </source>
</evidence>
<keyword evidence="2 4" id="KW-0863">Zinc-finger</keyword>
<dbReference type="SUPFAM" id="SSF57850">
    <property type="entry name" value="RING/U-box"/>
    <property type="match status" value="1"/>
</dbReference>
<name>A0A6A5H710_CAERE</name>
<dbReference type="InterPro" id="IPR017907">
    <property type="entry name" value="Znf_RING_CS"/>
</dbReference>
<feature type="domain" description="RING-type" evidence="5">
    <location>
        <begin position="93"/>
        <end position="141"/>
    </location>
</feature>
<proteinExistence type="predicted"/>
<dbReference type="CTD" id="78775139"/>
<comment type="caution">
    <text evidence="6">The sequence shown here is derived from an EMBL/GenBank/DDBJ whole genome shotgun (WGS) entry which is preliminary data.</text>
</comment>
<dbReference type="GO" id="GO:0008270">
    <property type="term" value="F:zinc ion binding"/>
    <property type="evidence" value="ECO:0007669"/>
    <property type="project" value="UniProtKB-KW"/>
</dbReference>
<accession>A0A6A5H710</accession>
<dbReference type="InterPro" id="IPR001841">
    <property type="entry name" value="Znf_RING"/>
</dbReference>
<dbReference type="EMBL" id="WUAV01000003">
    <property type="protein sequence ID" value="KAF1762977.1"/>
    <property type="molecule type" value="Genomic_DNA"/>
</dbReference>